<keyword evidence="9" id="KW-0325">Glycoprotein</keyword>
<dbReference type="OrthoDB" id="28748at2759"/>
<organism evidence="11 12">
    <name type="scientific">Caenorhabditis bovis</name>
    <dbReference type="NCBI Taxonomy" id="2654633"/>
    <lineage>
        <taxon>Eukaryota</taxon>
        <taxon>Metazoa</taxon>
        <taxon>Ecdysozoa</taxon>
        <taxon>Nematoda</taxon>
        <taxon>Chromadorea</taxon>
        <taxon>Rhabditida</taxon>
        <taxon>Rhabditina</taxon>
        <taxon>Rhabditomorpha</taxon>
        <taxon>Rhabditoidea</taxon>
        <taxon>Rhabditidae</taxon>
        <taxon>Peloderinae</taxon>
        <taxon>Caenorhabditis</taxon>
    </lineage>
</organism>
<evidence type="ECO:0000256" key="6">
    <source>
        <dbReference type="ARBA" id="ARBA00022824"/>
    </source>
</evidence>
<sequence>MGTTPPVFKRLLDFLLGREEQKEEEEEISESFKRFVKAERRFKLAATCAFLFVVFVVGTPMWYYTTTVYRAPFPTLSPNRSLTVPVKIILASTSDELSPLISDLMVQIRQNLSEKEVKSPLEFDFAIESIGTRRFDELENDHDLQVNTEHFVVRIALVPSKEWSDFSATKVRLGIGRWNFVQWSNDEASKCSSRTTDLIWEILIDGPHLNSIVKRDLRERMPPWQIATLPLSHQKRLVWDSAPLATDYHIQVIHVHENSSPTTEPLDAQKKTADALRRFGRLVAPVTRVQVTSEHLWDFDVTRSLLVKDVQDRWTLTQEAREELIKKVDRRLQTTLASGAVLRFVVLETAEPVVLLDHMGEDTTGFAVAAWGAILGRNAQTESRAIAAFRVQMGMDAELMPGWRRPPVAVCHWEIARARLRAAVDNAMRAASAIRALDEMTKKISNIVINDEVAAKATMAVKLLDEGLQKGKALNFDKLLQARQLADSANSDHSLLSLLYFPMDQRTAVIIPLVLPIVVPTLKLAYTLTKKLIFKEFL</sequence>
<reference evidence="11 12" key="1">
    <citation type="submission" date="2020-04" db="EMBL/GenBank/DDBJ databases">
        <authorList>
            <person name="Laetsch R D."/>
            <person name="Stevens L."/>
            <person name="Kumar S."/>
            <person name="Blaxter L. M."/>
        </authorList>
    </citation>
    <scope>NUCLEOTIDE SEQUENCE [LARGE SCALE GENOMIC DNA]</scope>
</reference>
<comment type="subcellular location">
    <subcellularLocation>
        <location evidence="1">Endoplasmic reticulum membrane</location>
        <topology evidence="1">Multi-pass membrane protein</topology>
    </subcellularLocation>
</comment>
<proteinExistence type="inferred from homology"/>
<dbReference type="PANTHER" id="PTHR21072:SF13">
    <property type="entry name" value="GPI TRANSAMIDASE COMPONENT PIG-S"/>
    <property type="match status" value="1"/>
</dbReference>
<evidence type="ECO:0000256" key="4">
    <source>
        <dbReference type="ARBA" id="ARBA00022502"/>
    </source>
</evidence>
<evidence type="ECO:0000256" key="7">
    <source>
        <dbReference type="ARBA" id="ARBA00022989"/>
    </source>
</evidence>
<gene>
    <name evidence="11" type="ORF">CBOVIS_LOCUS8416</name>
</gene>
<keyword evidence="12" id="KW-1185">Reference proteome</keyword>
<comment type="caution">
    <text evidence="11">The sequence shown here is derived from an EMBL/GenBank/DDBJ whole genome shotgun (WGS) entry which is preliminary data.</text>
</comment>
<feature type="transmembrane region" description="Helical" evidence="10">
    <location>
        <begin position="509"/>
        <end position="528"/>
    </location>
</feature>
<dbReference type="PANTHER" id="PTHR21072">
    <property type="entry name" value="GPI TRANSAMIDASE COMPONENT PIG-S"/>
    <property type="match status" value="1"/>
</dbReference>
<evidence type="ECO:0000256" key="3">
    <source>
        <dbReference type="ARBA" id="ARBA00005316"/>
    </source>
</evidence>
<evidence type="ECO:0000256" key="2">
    <source>
        <dbReference type="ARBA" id="ARBA00004687"/>
    </source>
</evidence>
<keyword evidence="6" id="KW-0256">Endoplasmic reticulum</keyword>
<dbReference type="GO" id="GO:0042765">
    <property type="term" value="C:GPI-anchor transamidase complex"/>
    <property type="evidence" value="ECO:0007669"/>
    <property type="project" value="InterPro"/>
</dbReference>
<evidence type="ECO:0000313" key="11">
    <source>
        <dbReference type="EMBL" id="CAB3406333.1"/>
    </source>
</evidence>
<dbReference type="Proteomes" id="UP000494206">
    <property type="component" value="Unassembled WGS sequence"/>
</dbReference>
<evidence type="ECO:0000256" key="5">
    <source>
        <dbReference type="ARBA" id="ARBA00022692"/>
    </source>
</evidence>
<keyword evidence="8 10" id="KW-0472">Membrane</keyword>
<comment type="pathway">
    <text evidence="2">Glycolipid biosynthesis; glycosylphosphatidylinositol-anchor biosynthesis.</text>
</comment>
<keyword evidence="4" id="KW-0337">GPI-anchor biosynthesis</keyword>
<protein>
    <recommendedName>
        <fullName evidence="13">GPI transamidase component PIG-S</fullName>
    </recommendedName>
</protein>
<evidence type="ECO:0000256" key="10">
    <source>
        <dbReference type="SAM" id="Phobius"/>
    </source>
</evidence>
<dbReference type="GO" id="GO:0016255">
    <property type="term" value="P:attachment of GPI anchor to protein"/>
    <property type="evidence" value="ECO:0007669"/>
    <property type="project" value="InterPro"/>
</dbReference>
<feature type="transmembrane region" description="Helical" evidence="10">
    <location>
        <begin position="42"/>
        <end position="64"/>
    </location>
</feature>
<evidence type="ECO:0000256" key="8">
    <source>
        <dbReference type="ARBA" id="ARBA00023136"/>
    </source>
</evidence>
<evidence type="ECO:0000256" key="9">
    <source>
        <dbReference type="ARBA" id="ARBA00023180"/>
    </source>
</evidence>
<dbReference type="GO" id="GO:0006506">
    <property type="term" value="P:GPI anchor biosynthetic process"/>
    <property type="evidence" value="ECO:0007669"/>
    <property type="project" value="UniProtKB-KW"/>
</dbReference>
<keyword evidence="7 10" id="KW-1133">Transmembrane helix</keyword>
<keyword evidence="5 10" id="KW-0812">Transmembrane</keyword>
<comment type="similarity">
    <text evidence="3">Belongs to the PIGS family.</text>
</comment>
<evidence type="ECO:0000256" key="1">
    <source>
        <dbReference type="ARBA" id="ARBA00004477"/>
    </source>
</evidence>
<dbReference type="AlphaFoldDB" id="A0A8S1EYA1"/>
<evidence type="ECO:0008006" key="13">
    <source>
        <dbReference type="Google" id="ProtNLM"/>
    </source>
</evidence>
<evidence type="ECO:0000313" key="12">
    <source>
        <dbReference type="Proteomes" id="UP000494206"/>
    </source>
</evidence>
<dbReference type="InterPro" id="IPR019540">
    <property type="entry name" value="PtdIno-glycan_biosynth_class_S"/>
</dbReference>
<accession>A0A8S1EYA1</accession>
<dbReference type="Pfam" id="PF10510">
    <property type="entry name" value="PIG-S"/>
    <property type="match status" value="1"/>
</dbReference>
<name>A0A8S1EYA1_9PELO</name>
<dbReference type="EMBL" id="CADEPM010000005">
    <property type="protein sequence ID" value="CAB3406333.1"/>
    <property type="molecule type" value="Genomic_DNA"/>
</dbReference>